<organism evidence="1 2">
    <name type="scientific">Candidatus Nitrospira nitrificans</name>
    <dbReference type="NCBI Taxonomy" id="1742973"/>
    <lineage>
        <taxon>Bacteria</taxon>
        <taxon>Pseudomonadati</taxon>
        <taxon>Nitrospirota</taxon>
        <taxon>Nitrospiria</taxon>
        <taxon>Nitrospirales</taxon>
        <taxon>Nitrospiraceae</taxon>
        <taxon>Nitrospira</taxon>
    </lineage>
</organism>
<proteinExistence type="predicted"/>
<reference evidence="2" key="1">
    <citation type="submission" date="2015-10" db="EMBL/GenBank/DDBJ databases">
        <authorList>
            <person name="Luecker S."/>
            <person name="Luecker S."/>
        </authorList>
    </citation>
    <scope>NUCLEOTIDE SEQUENCE [LARGE SCALE GENOMIC DNA]</scope>
</reference>
<evidence type="ECO:0000313" key="1">
    <source>
        <dbReference type="EMBL" id="CUS39869.1"/>
    </source>
</evidence>
<gene>
    <name evidence="1" type="ORF">COMA2_90048</name>
</gene>
<dbReference type="EMBL" id="CZPZ01000036">
    <property type="protein sequence ID" value="CUS39869.1"/>
    <property type="molecule type" value="Genomic_DNA"/>
</dbReference>
<dbReference type="STRING" id="1742973.COMA2_90048"/>
<evidence type="ECO:0000313" key="2">
    <source>
        <dbReference type="Proteomes" id="UP000198736"/>
    </source>
</evidence>
<protein>
    <submittedName>
        <fullName evidence="1">Uncharacterized protein</fullName>
    </submittedName>
</protein>
<keyword evidence="2" id="KW-1185">Reference proteome</keyword>
<accession>A0A0S4LT50</accession>
<sequence length="138" mass="15516">MQTLDIHRPEMPNLQFVLFVAALCTSHLTAINIPYPLRATIFNRCWTLIHESPPPGRPEERVLDLRPWTELTVEAMVETIRVALMEAGIQILAWEHAPSEPTHTSTPAAKPLIERIAQLYPQRPEGTDSGPVADPLPR</sequence>
<dbReference type="RefSeq" id="WP_090902283.1">
    <property type="nucleotide sequence ID" value="NZ_CZPZ01000036.1"/>
</dbReference>
<dbReference type="OrthoDB" id="9789952at2"/>
<name>A0A0S4LT50_9BACT</name>
<dbReference type="AlphaFoldDB" id="A0A0S4LT50"/>
<dbReference type="Proteomes" id="UP000198736">
    <property type="component" value="Unassembled WGS sequence"/>
</dbReference>